<dbReference type="OrthoDB" id="329835at2759"/>
<feature type="region of interest" description="N-terminal hotdog fold" evidence="5">
    <location>
        <begin position="1"/>
        <end position="99"/>
    </location>
</feature>
<dbReference type="InterPro" id="IPR020806">
    <property type="entry name" value="PKS_PP-bd"/>
</dbReference>
<dbReference type="Gene3D" id="3.10.129.110">
    <property type="entry name" value="Polyketide synthase dehydratase"/>
    <property type="match status" value="1"/>
</dbReference>
<sequence>MAMEAIAQIKGLKSAGSENSARPSTSFEFRNVSISAALVIQDEQDMGTKEIELHTAISWRKISTTSKSTDWCDFSVSSWGSGQGTLHCSGSIRTGGPLPLKGTIEVQNTDGFEKWPMDRWYKKLAGEGLCFGPQFQSLTSLSTDGGRVRSDALATTNMKKRVGKETDTEYFVHPISVDACLQAGIMGGTGGNLSTLKAFLPVFISECRIQSLGDTNNEEATIHTNMTTTGFATRRIDATLLGPSGNVVVDMKDVRLSLYTGKMGEVKSSDSIPLERHPILRVNWKPDVLSLHPGAEPQLDRYIDTFISRQQPDLVDNETQAAIGALLDLAGHSNPKMRVLELGPDCDCKPTNWLSLLHKDTSLPRIQSWNTGSLADNGDLIVRNRSLGPFDTILVSKLAESEKLWKYAPEKLISLVGDGGAIVTRRTDSALSSLAAAEFAVVEIRKQILLAVRRPNHKSLLDKDILIISGNKPSSAVAGFTKSLSSYLKQTAGAAQVNNVSIADLDQASVSSKMICISLLEIEREFLATMSPEDMNRLRVCTDVATNLLWFTGAGMLTTPDPNLTLSNGLSRALMLEQPSLRFTIYDVGPVGLLDNTSTFVYMDRILTVYEDIDDKEFIQVDGLLYTSRFGPDFGVNTEFRRRIGEQEPIEKEPLSTVGLAQLSIDKPGVTDSLHFQQIREVATTPPTGFIDVAIKAVSLNAKDIYTMSGHVETKTGTSSLEFCGVVTAVGPKVENVGLGDRVVVMAPNYFGTTERVPAWAAHKMLPGEEHSVLCTIPMAYSTAIYAMLDRGHLRAGESVLIHAGAGAVGTAAISLAMRIGATVYTTTSSKVKRDYLINELGVPDANIFNSRDASFVQGIRSATNGRGVDLILNSLIGDLMHASWDCLANFGRFIEIGKRELVDAGKLETLELYRSGNAIPGPITKFDVSEIAQAFRYFSVRDRIGKVVVSLENDESRVSRADLTSGKVAPSKYLTVLDPEKVYLLIGCLGGLGRSLSRWMMARGARHFVFVGRSGCDKPSARELVTRLEAEGAHVTVTRGDVAQAAEIVASVEACKATGKPIGGVIQAAMGLQEALFTRMSHEGWHTSIQPKWAGTWNLHNALEGNDEALDFFLLTSSVSGSVATATESNYCSANGFLDAFARWRRTQGKKAISIGLGMISEVGYLHENPEIEALLLRKGIQPLKEEEFLQVIDLSLSATGGDTEATEGRAPKIDCAHMLTGLEPLGLRSLMDQGFDVTTIGNMQDPRSAVLSAALLGNAESGDAGNASQSGLTNAPSWLKEISAAAVKTLVSEADAVSLIEAVLRVMRKRFSSAILMPVDQIDNAKPLAQFGMDSMIAAEFRTWIWGAFKVDIPFLDLLSNQKSLGNLAEFATEKLVEK</sequence>
<dbReference type="InterPro" id="IPR057326">
    <property type="entry name" value="KR_dom"/>
</dbReference>
<dbReference type="Pfam" id="PF14765">
    <property type="entry name" value="PS-DH"/>
    <property type="match status" value="1"/>
</dbReference>
<evidence type="ECO:0000256" key="4">
    <source>
        <dbReference type="ARBA" id="ARBA00023315"/>
    </source>
</evidence>
<evidence type="ECO:0000313" key="9">
    <source>
        <dbReference type="Proteomes" id="UP000462212"/>
    </source>
</evidence>
<dbReference type="InterPro" id="IPR042104">
    <property type="entry name" value="PKS_dehydratase_sf"/>
</dbReference>
<comment type="caution">
    <text evidence="5">Lacks conserved residue(s) required for the propagation of feature annotation.</text>
</comment>
<dbReference type="InterPro" id="IPR056501">
    <property type="entry name" value="NAD-bd_HRPKS_sdrA"/>
</dbReference>
<comment type="caution">
    <text evidence="8">The sequence shown here is derived from an EMBL/GenBank/DDBJ whole genome shotgun (WGS) entry which is preliminary data.</text>
</comment>
<dbReference type="PROSITE" id="PS50075">
    <property type="entry name" value="CARRIER"/>
    <property type="match status" value="1"/>
</dbReference>
<evidence type="ECO:0000256" key="2">
    <source>
        <dbReference type="ARBA" id="ARBA00022553"/>
    </source>
</evidence>
<keyword evidence="2" id="KW-0597">Phosphoprotein</keyword>
<dbReference type="Gene3D" id="3.90.180.10">
    <property type="entry name" value="Medium-chain alcohol dehydrogenases, catalytic domain"/>
    <property type="match status" value="1"/>
</dbReference>
<dbReference type="InterPro" id="IPR020843">
    <property type="entry name" value="ER"/>
</dbReference>
<dbReference type="SMART" id="SM00829">
    <property type="entry name" value="PKS_ER"/>
    <property type="match status" value="1"/>
</dbReference>
<dbReference type="Pfam" id="PF23114">
    <property type="entry name" value="NAD-bd_HRPKS_sdrA"/>
    <property type="match status" value="1"/>
</dbReference>
<dbReference type="SMART" id="SM00823">
    <property type="entry name" value="PKS_PP"/>
    <property type="match status" value="1"/>
</dbReference>
<dbReference type="SUPFAM" id="SSF50129">
    <property type="entry name" value="GroES-like"/>
    <property type="match status" value="1"/>
</dbReference>
<dbReference type="InterPro" id="IPR009081">
    <property type="entry name" value="PP-bd_ACP"/>
</dbReference>
<gene>
    <name evidence="8" type="primary">hpm8</name>
    <name evidence="8" type="ORF">LSUB1_G001573</name>
</gene>
<proteinExistence type="predicted"/>
<keyword evidence="4" id="KW-0808">Transferase</keyword>
<evidence type="ECO:0000259" key="6">
    <source>
        <dbReference type="PROSITE" id="PS50075"/>
    </source>
</evidence>
<dbReference type="PANTHER" id="PTHR43775:SF50">
    <property type="entry name" value="HIGHLY REDUCING POLYKETIDE SYNTHASE SRDA"/>
    <property type="match status" value="1"/>
</dbReference>
<keyword evidence="9" id="KW-1185">Reference proteome</keyword>
<evidence type="ECO:0000313" key="8">
    <source>
        <dbReference type="EMBL" id="TVY43286.1"/>
    </source>
</evidence>
<evidence type="ECO:0000256" key="3">
    <source>
        <dbReference type="ARBA" id="ARBA00023268"/>
    </source>
</evidence>
<dbReference type="InterPro" id="IPR036291">
    <property type="entry name" value="NAD(P)-bd_dom_sf"/>
</dbReference>
<evidence type="ECO:0000256" key="5">
    <source>
        <dbReference type="PROSITE-ProRule" id="PRU01363"/>
    </source>
</evidence>
<dbReference type="GO" id="GO:0044550">
    <property type="term" value="P:secondary metabolite biosynthetic process"/>
    <property type="evidence" value="ECO:0007669"/>
    <property type="project" value="TreeGrafter"/>
</dbReference>
<dbReference type="PROSITE" id="PS52019">
    <property type="entry name" value="PKS_MFAS_DH"/>
    <property type="match status" value="1"/>
</dbReference>
<dbReference type="SUPFAM" id="SSF51735">
    <property type="entry name" value="NAD(P)-binding Rossmann-fold domains"/>
    <property type="match status" value="2"/>
</dbReference>
<dbReference type="Gene3D" id="3.40.50.720">
    <property type="entry name" value="NAD(P)-binding Rossmann-like Domain"/>
    <property type="match status" value="1"/>
</dbReference>
<dbReference type="Pfam" id="PF08240">
    <property type="entry name" value="ADH_N"/>
    <property type="match status" value="1"/>
</dbReference>
<dbReference type="InterPro" id="IPR013149">
    <property type="entry name" value="ADH-like_C"/>
</dbReference>
<dbReference type="InterPro" id="IPR013968">
    <property type="entry name" value="PKS_KR"/>
</dbReference>
<reference evidence="8 9" key="1">
    <citation type="submission" date="2018-05" db="EMBL/GenBank/DDBJ databases">
        <title>Genome sequencing and assembly of the regulated plant pathogen Lachnellula willkommii and related sister species for the development of diagnostic species identification markers.</title>
        <authorList>
            <person name="Giroux E."/>
            <person name="Bilodeau G."/>
        </authorList>
    </citation>
    <scope>NUCLEOTIDE SEQUENCE [LARGE SCALE GENOMIC DNA]</scope>
    <source>
        <strain evidence="8 9">CBS 197.66</strain>
    </source>
</reference>
<dbReference type="Pfam" id="PF08659">
    <property type="entry name" value="KR"/>
    <property type="match status" value="1"/>
</dbReference>
<dbReference type="PANTHER" id="PTHR43775">
    <property type="entry name" value="FATTY ACID SYNTHASE"/>
    <property type="match status" value="1"/>
</dbReference>
<dbReference type="Gene3D" id="1.10.1200.10">
    <property type="entry name" value="ACP-like"/>
    <property type="match status" value="1"/>
</dbReference>
<dbReference type="SMART" id="SM00822">
    <property type="entry name" value="PKS_KR"/>
    <property type="match status" value="1"/>
</dbReference>
<dbReference type="InterPro" id="IPR036736">
    <property type="entry name" value="ACP-like_sf"/>
</dbReference>
<organism evidence="8 9">
    <name type="scientific">Lachnellula subtilissima</name>
    <dbReference type="NCBI Taxonomy" id="602034"/>
    <lineage>
        <taxon>Eukaryota</taxon>
        <taxon>Fungi</taxon>
        <taxon>Dikarya</taxon>
        <taxon>Ascomycota</taxon>
        <taxon>Pezizomycotina</taxon>
        <taxon>Leotiomycetes</taxon>
        <taxon>Helotiales</taxon>
        <taxon>Lachnaceae</taxon>
        <taxon>Lachnellula</taxon>
    </lineage>
</organism>
<dbReference type="Proteomes" id="UP000462212">
    <property type="component" value="Unassembled WGS sequence"/>
</dbReference>
<dbReference type="CDD" id="cd05195">
    <property type="entry name" value="enoyl_red"/>
    <property type="match status" value="1"/>
</dbReference>
<evidence type="ECO:0000259" key="7">
    <source>
        <dbReference type="PROSITE" id="PS52019"/>
    </source>
</evidence>
<dbReference type="InterPro" id="IPR013154">
    <property type="entry name" value="ADH-like_N"/>
</dbReference>
<dbReference type="GO" id="GO:0032259">
    <property type="term" value="P:methylation"/>
    <property type="evidence" value="ECO:0007669"/>
    <property type="project" value="UniProtKB-KW"/>
</dbReference>
<feature type="domain" description="PKS/mFAS DH" evidence="7">
    <location>
        <begin position="1"/>
        <end position="265"/>
    </location>
</feature>
<dbReference type="GO" id="GO:0006633">
    <property type="term" value="P:fatty acid biosynthetic process"/>
    <property type="evidence" value="ECO:0007669"/>
    <property type="project" value="TreeGrafter"/>
</dbReference>
<feature type="domain" description="Carrier" evidence="6">
    <location>
        <begin position="1300"/>
        <end position="1378"/>
    </location>
</feature>
<keyword evidence="1" id="KW-0596">Phosphopantetheine</keyword>
<dbReference type="InterPro" id="IPR049900">
    <property type="entry name" value="PKS_mFAS_DH"/>
</dbReference>
<feature type="region of interest" description="C-terminal hotdog fold" evidence="5">
    <location>
        <begin position="112"/>
        <end position="265"/>
    </location>
</feature>
<keyword evidence="3" id="KW-0511">Multifunctional enzyme</keyword>
<dbReference type="Pfam" id="PF00107">
    <property type="entry name" value="ADH_zinc_N"/>
    <property type="match status" value="1"/>
</dbReference>
<name>A0A8H8RWJ7_9HELO</name>
<protein>
    <submittedName>
        <fullName evidence="8">Reducing polyketide synthase</fullName>
    </submittedName>
</protein>
<dbReference type="InterPro" id="IPR049551">
    <property type="entry name" value="PKS_DH_C"/>
</dbReference>
<dbReference type="GO" id="GO:0031177">
    <property type="term" value="F:phosphopantetheine binding"/>
    <property type="evidence" value="ECO:0007669"/>
    <property type="project" value="InterPro"/>
</dbReference>
<dbReference type="InterPro" id="IPR011032">
    <property type="entry name" value="GroES-like_sf"/>
</dbReference>
<dbReference type="InterPro" id="IPR050091">
    <property type="entry name" value="PKS_NRPS_Biosynth_Enz"/>
</dbReference>
<evidence type="ECO:0000256" key="1">
    <source>
        <dbReference type="ARBA" id="ARBA00022450"/>
    </source>
</evidence>
<dbReference type="SUPFAM" id="SSF47336">
    <property type="entry name" value="ACP-like"/>
    <property type="match status" value="1"/>
</dbReference>
<dbReference type="EMBL" id="QGMJ01000069">
    <property type="protein sequence ID" value="TVY43286.1"/>
    <property type="molecule type" value="Genomic_DNA"/>
</dbReference>
<dbReference type="GO" id="GO:0008168">
    <property type="term" value="F:methyltransferase activity"/>
    <property type="evidence" value="ECO:0007669"/>
    <property type="project" value="UniProtKB-KW"/>
</dbReference>
<keyword evidence="4" id="KW-0012">Acyltransferase</keyword>
<accession>A0A8H8RWJ7</accession>
<dbReference type="GO" id="GO:0016491">
    <property type="term" value="F:oxidoreductase activity"/>
    <property type="evidence" value="ECO:0007669"/>
    <property type="project" value="InterPro"/>
</dbReference>
<dbReference type="Pfam" id="PF00550">
    <property type="entry name" value="PP-binding"/>
    <property type="match status" value="1"/>
</dbReference>
<dbReference type="GO" id="GO:0004312">
    <property type="term" value="F:fatty acid synthase activity"/>
    <property type="evidence" value="ECO:0007669"/>
    <property type="project" value="TreeGrafter"/>
</dbReference>